<protein>
    <submittedName>
        <fullName evidence="2">Uncharacterized protein</fullName>
    </submittedName>
</protein>
<sequence>MAAIPTYQHALSTTDYVSAVVSLRHLVKDAAVGFISPTWSDHAILEVNFQLGKSKLGPGLWRATTKKVIKRFGVKHVHWRRLSIRHLERKRNRLLSSKPPRATLRILLPQIDSMLQILQQVLVNISALKAGDNWREKGERFAGYLKRLHQTRTSQQYMANLQTSSSTAKTHDSDTGTPEDFGAHGTSGTSGGVGLKNPEISDDAVDPIVNDERPLISDRIDDMKEFAWQFYANLYKADLVSPSANEEYLDTIKFEWVLTTEEQDSLLAPITLKDLIEHSNQSVKATAPGSDGLSYPLLSLLFEMPKLQALL</sequence>
<dbReference type="Proteomes" id="UP000054107">
    <property type="component" value="Unassembled WGS sequence"/>
</dbReference>
<dbReference type="EMBL" id="LN718756">
    <property type="protein sequence ID" value="CEP06836.1"/>
    <property type="molecule type" value="Genomic_DNA"/>
</dbReference>
<keyword evidence="3" id="KW-1185">Reference proteome</keyword>
<gene>
    <name evidence="2" type="primary">PARPA_00088.1 scaffold 263</name>
</gene>
<dbReference type="OrthoDB" id="10555481at2759"/>
<accession>A0A0B7MM13</accession>
<name>A0A0B7MM13_9FUNG</name>
<feature type="region of interest" description="Disordered" evidence="1">
    <location>
        <begin position="162"/>
        <end position="204"/>
    </location>
</feature>
<evidence type="ECO:0000313" key="2">
    <source>
        <dbReference type="EMBL" id="CEP06836.1"/>
    </source>
</evidence>
<dbReference type="AlphaFoldDB" id="A0A0B7MM13"/>
<proteinExistence type="predicted"/>
<reference evidence="2 3" key="1">
    <citation type="submission" date="2014-09" db="EMBL/GenBank/DDBJ databases">
        <authorList>
            <person name="Ellenberger Sabrina"/>
        </authorList>
    </citation>
    <scope>NUCLEOTIDE SEQUENCE [LARGE SCALE GENOMIC DNA]</scope>
    <source>
        <strain evidence="2 3">CBS 412.66</strain>
    </source>
</reference>
<evidence type="ECO:0000256" key="1">
    <source>
        <dbReference type="SAM" id="MobiDB-lite"/>
    </source>
</evidence>
<evidence type="ECO:0000313" key="3">
    <source>
        <dbReference type="Proteomes" id="UP000054107"/>
    </source>
</evidence>
<organism evidence="2 3">
    <name type="scientific">Parasitella parasitica</name>
    <dbReference type="NCBI Taxonomy" id="35722"/>
    <lineage>
        <taxon>Eukaryota</taxon>
        <taxon>Fungi</taxon>
        <taxon>Fungi incertae sedis</taxon>
        <taxon>Mucoromycota</taxon>
        <taxon>Mucoromycotina</taxon>
        <taxon>Mucoromycetes</taxon>
        <taxon>Mucorales</taxon>
        <taxon>Mucorineae</taxon>
        <taxon>Mucoraceae</taxon>
        <taxon>Parasitella</taxon>
    </lineage>
</organism>